<dbReference type="InterPro" id="IPR035965">
    <property type="entry name" value="PAS-like_dom_sf"/>
</dbReference>
<dbReference type="PANTHER" id="PTHR43065">
    <property type="entry name" value="SENSOR HISTIDINE KINASE"/>
    <property type="match status" value="1"/>
</dbReference>
<dbReference type="SMART" id="SM00091">
    <property type="entry name" value="PAS"/>
    <property type="match status" value="2"/>
</dbReference>
<dbReference type="PROSITE" id="PS50113">
    <property type="entry name" value="PAC"/>
    <property type="match status" value="1"/>
</dbReference>
<evidence type="ECO:0000256" key="2">
    <source>
        <dbReference type="ARBA" id="ARBA00012438"/>
    </source>
</evidence>
<evidence type="ECO:0000256" key="6">
    <source>
        <dbReference type="ARBA" id="ARBA00022777"/>
    </source>
</evidence>
<comment type="catalytic activity">
    <reaction evidence="1">
        <text>ATP + protein L-histidine = ADP + protein N-phospho-L-histidine.</text>
        <dbReference type="EC" id="2.7.13.3"/>
    </reaction>
</comment>
<dbReference type="InterPro" id="IPR000700">
    <property type="entry name" value="PAS-assoc_C"/>
</dbReference>
<dbReference type="AlphaFoldDB" id="A0A5C6FAD7"/>
<dbReference type="InterPro" id="IPR003594">
    <property type="entry name" value="HATPase_dom"/>
</dbReference>
<dbReference type="InterPro" id="IPR003661">
    <property type="entry name" value="HisK_dim/P_dom"/>
</dbReference>
<evidence type="ECO:0000313" key="14">
    <source>
        <dbReference type="Proteomes" id="UP000318288"/>
    </source>
</evidence>
<dbReference type="CDD" id="cd00130">
    <property type="entry name" value="PAS"/>
    <property type="match status" value="1"/>
</dbReference>
<dbReference type="EC" id="2.7.13.3" evidence="2"/>
<feature type="transmembrane region" description="Helical" evidence="10">
    <location>
        <begin position="32"/>
        <end position="53"/>
    </location>
</feature>
<evidence type="ECO:0000313" key="13">
    <source>
        <dbReference type="EMBL" id="TWU58733.1"/>
    </source>
</evidence>
<evidence type="ECO:0000256" key="8">
    <source>
        <dbReference type="ARBA" id="ARBA00023012"/>
    </source>
</evidence>
<dbReference type="NCBIfam" id="TIGR00229">
    <property type="entry name" value="sensory_box"/>
    <property type="match status" value="1"/>
</dbReference>
<sequence length="783" mass="87842">MFLHQRSKHMPVTAKAVFDGMLQDTHKTTDRIFAFIMSVQWIFGVLCAFFVSPLSWDGEISRTHLHVWAAIFLGGAITALPIALAIKLPGHLITRLSVATGQLMYSALLIHLMGGRIEAHFHIFVSLAILSAYRDRVVFLPAVAITVLDHFVRGYLWPQSVFGEFAVVSWRPFEHAAWVLFETVSLCYLIGQNLEQSAIVADLHVALKADRDDLESKVLERTFELDETRVFQERILDSIDAEICILDQDGMILFVNERWRNFVATNAGDQRSTETGANYLDACDRDDGPLGKQSKNLAVALRQIAAGQLDSFVDEYPCHHGETERWFHVRVNRIALREINAIALVHVEVTEAKLAQQRAASLAKLVLDSPDEVYIFSKERFNFVEVNHGACKNLGYDRETLLSMSPFDIKPQLSESDLRELMEDLLAGKVETINFETAHRRSDGTDYWCRLNLHLSVLESEEVVVAFVTDISDRKRLESQLSQAQKLESVGQLAAGVAHEINTPMQCVFGNVEFLQTSFERLLALSDHVVTLLEKSELQWSEERKTLSELREKYKYDYLRIQTPEAIKEATDASSRVISIIRAMKIMSHPGSTRKSSTDIHEMIDQASIITRSRWKNVATIEFDFDADLHTVDVLPAEISQVFINLIVNAADAIAEKIGPESSELGKITVATRLESDWIRIAIRDSGTGIPKLLQERIFDPFFTTKEVGKGTGQGLSISHNVIVNCHSGTMDVESVDGVGTTFIIRIPRFPLEDAIPSQTNHNPVPLITNPDLSGLPTTSTSY</sequence>
<keyword evidence="10" id="KW-1133">Transmembrane helix</keyword>
<keyword evidence="4" id="KW-0808">Transferase</keyword>
<protein>
    <recommendedName>
        <fullName evidence="2">histidine kinase</fullName>
        <ecNumber evidence="2">2.7.13.3</ecNumber>
    </recommendedName>
</protein>
<dbReference type="Gene3D" id="3.30.565.10">
    <property type="entry name" value="Histidine kinase-like ATPase, C-terminal domain"/>
    <property type="match status" value="1"/>
</dbReference>
<dbReference type="CDD" id="cd00082">
    <property type="entry name" value="HisKA"/>
    <property type="match status" value="1"/>
</dbReference>
<keyword evidence="7" id="KW-0067">ATP-binding</keyword>
<evidence type="ECO:0000256" key="3">
    <source>
        <dbReference type="ARBA" id="ARBA00022553"/>
    </source>
</evidence>
<dbReference type="PROSITE" id="PS50109">
    <property type="entry name" value="HIS_KIN"/>
    <property type="match status" value="1"/>
</dbReference>
<keyword evidence="8" id="KW-0902">Two-component regulatory system</keyword>
<evidence type="ECO:0000256" key="1">
    <source>
        <dbReference type="ARBA" id="ARBA00000085"/>
    </source>
</evidence>
<dbReference type="InterPro" id="IPR000014">
    <property type="entry name" value="PAS"/>
</dbReference>
<comment type="caution">
    <text evidence="13">The sequence shown here is derived from an EMBL/GenBank/DDBJ whole genome shotgun (WGS) entry which is preliminary data.</text>
</comment>
<feature type="region of interest" description="Disordered" evidence="9">
    <location>
        <begin position="761"/>
        <end position="783"/>
    </location>
</feature>
<organism evidence="13 14">
    <name type="scientific">Rubripirellula tenax</name>
    <dbReference type="NCBI Taxonomy" id="2528015"/>
    <lineage>
        <taxon>Bacteria</taxon>
        <taxon>Pseudomonadati</taxon>
        <taxon>Planctomycetota</taxon>
        <taxon>Planctomycetia</taxon>
        <taxon>Pirellulales</taxon>
        <taxon>Pirellulaceae</taxon>
        <taxon>Rubripirellula</taxon>
    </lineage>
</organism>
<feature type="domain" description="PAC" evidence="12">
    <location>
        <begin position="433"/>
        <end position="483"/>
    </location>
</feature>
<dbReference type="SUPFAM" id="SSF55785">
    <property type="entry name" value="PYP-like sensor domain (PAS domain)"/>
    <property type="match status" value="2"/>
</dbReference>
<dbReference type="PRINTS" id="PR00344">
    <property type="entry name" value="BCTRLSENSOR"/>
</dbReference>
<dbReference type="InterPro" id="IPR004358">
    <property type="entry name" value="Sig_transdc_His_kin-like_C"/>
</dbReference>
<dbReference type="GO" id="GO:0000155">
    <property type="term" value="F:phosphorelay sensor kinase activity"/>
    <property type="evidence" value="ECO:0007669"/>
    <property type="project" value="InterPro"/>
</dbReference>
<feature type="transmembrane region" description="Helical" evidence="10">
    <location>
        <begin position="93"/>
        <end position="114"/>
    </location>
</feature>
<evidence type="ECO:0000256" key="9">
    <source>
        <dbReference type="SAM" id="MobiDB-lite"/>
    </source>
</evidence>
<dbReference type="Pfam" id="PF13426">
    <property type="entry name" value="PAS_9"/>
    <property type="match status" value="1"/>
</dbReference>
<keyword evidence="10" id="KW-0812">Transmembrane</keyword>
<dbReference type="Proteomes" id="UP000318288">
    <property type="component" value="Unassembled WGS sequence"/>
</dbReference>
<dbReference type="Gene3D" id="1.10.287.130">
    <property type="match status" value="1"/>
</dbReference>
<proteinExistence type="predicted"/>
<keyword evidence="14" id="KW-1185">Reference proteome</keyword>
<evidence type="ECO:0000259" key="11">
    <source>
        <dbReference type="PROSITE" id="PS50109"/>
    </source>
</evidence>
<dbReference type="InterPro" id="IPR036097">
    <property type="entry name" value="HisK_dim/P_sf"/>
</dbReference>
<evidence type="ECO:0000259" key="12">
    <source>
        <dbReference type="PROSITE" id="PS50113"/>
    </source>
</evidence>
<dbReference type="SMART" id="SM00387">
    <property type="entry name" value="HATPase_c"/>
    <property type="match status" value="1"/>
</dbReference>
<dbReference type="GO" id="GO:0005524">
    <property type="term" value="F:ATP binding"/>
    <property type="evidence" value="ECO:0007669"/>
    <property type="project" value="UniProtKB-KW"/>
</dbReference>
<feature type="transmembrane region" description="Helical" evidence="10">
    <location>
        <begin position="65"/>
        <end position="86"/>
    </location>
</feature>
<dbReference type="PANTHER" id="PTHR43065:SF46">
    <property type="entry name" value="C4-DICARBOXYLATE TRANSPORT SENSOR PROTEIN DCTB"/>
    <property type="match status" value="1"/>
</dbReference>
<name>A0A5C6FAD7_9BACT</name>
<evidence type="ECO:0000256" key="5">
    <source>
        <dbReference type="ARBA" id="ARBA00022741"/>
    </source>
</evidence>
<dbReference type="SUPFAM" id="SSF47384">
    <property type="entry name" value="Homodimeric domain of signal transducing histidine kinase"/>
    <property type="match status" value="1"/>
</dbReference>
<keyword evidence="5" id="KW-0547">Nucleotide-binding</keyword>
<keyword evidence="6" id="KW-0418">Kinase</keyword>
<dbReference type="RefSeq" id="WP_186775405.1">
    <property type="nucleotide sequence ID" value="NZ_SJPW01000002.1"/>
</dbReference>
<feature type="domain" description="Histidine kinase" evidence="11">
    <location>
        <begin position="496"/>
        <end position="751"/>
    </location>
</feature>
<gene>
    <name evidence="13" type="ORF">Poly51_15130</name>
</gene>
<evidence type="ECO:0000256" key="7">
    <source>
        <dbReference type="ARBA" id="ARBA00022840"/>
    </source>
</evidence>
<dbReference type="SUPFAM" id="SSF55874">
    <property type="entry name" value="ATPase domain of HSP90 chaperone/DNA topoisomerase II/histidine kinase"/>
    <property type="match status" value="1"/>
</dbReference>
<dbReference type="InterPro" id="IPR005467">
    <property type="entry name" value="His_kinase_dom"/>
</dbReference>
<dbReference type="Gene3D" id="3.30.450.20">
    <property type="entry name" value="PAS domain"/>
    <property type="match status" value="2"/>
</dbReference>
<evidence type="ECO:0000256" key="10">
    <source>
        <dbReference type="SAM" id="Phobius"/>
    </source>
</evidence>
<dbReference type="Pfam" id="PF02518">
    <property type="entry name" value="HATPase_c"/>
    <property type="match status" value="1"/>
</dbReference>
<keyword evidence="10" id="KW-0472">Membrane</keyword>
<accession>A0A5C6FAD7</accession>
<dbReference type="EMBL" id="SJPW01000002">
    <property type="protein sequence ID" value="TWU58733.1"/>
    <property type="molecule type" value="Genomic_DNA"/>
</dbReference>
<evidence type="ECO:0000256" key="4">
    <source>
        <dbReference type="ARBA" id="ARBA00022679"/>
    </source>
</evidence>
<reference evidence="13 14" key="1">
    <citation type="submission" date="2019-02" db="EMBL/GenBank/DDBJ databases">
        <title>Deep-cultivation of Planctomycetes and their phenomic and genomic characterization uncovers novel biology.</title>
        <authorList>
            <person name="Wiegand S."/>
            <person name="Jogler M."/>
            <person name="Boedeker C."/>
            <person name="Pinto D."/>
            <person name="Vollmers J."/>
            <person name="Rivas-Marin E."/>
            <person name="Kohn T."/>
            <person name="Peeters S.H."/>
            <person name="Heuer A."/>
            <person name="Rast P."/>
            <person name="Oberbeckmann S."/>
            <person name="Bunk B."/>
            <person name="Jeske O."/>
            <person name="Meyerdierks A."/>
            <person name="Storesund J.E."/>
            <person name="Kallscheuer N."/>
            <person name="Luecker S."/>
            <person name="Lage O.M."/>
            <person name="Pohl T."/>
            <person name="Merkel B.J."/>
            <person name="Hornburger P."/>
            <person name="Mueller R.-W."/>
            <person name="Bruemmer F."/>
            <person name="Labrenz M."/>
            <person name="Spormann A.M."/>
            <person name="Op Den Camp H."/>
            <person name="Overmann J."/>
            <person name="Amann R."/>
            <person name="Jetten M.S.M."/>
            <person name="Mascher T."/>
            <person name="Medema M.H."/>
            <person name="Devos D.P."/>
            <person name="Kaster A.-K."/>
            <person name="Ovreas L."/>
            <person name="Rohde M."/>
            <person name="Galperin M.Y."/>
            <person name="Jogler C."/>
        </authorList>
    </citation>
    <scope>NUCLEOTIDE SEQUENCE [LARGE SCALE GENOMIC DNA]</scope>
    <source>
        <strain evidence="13 14">Poly51</strain>
    </source>
</reference>
<dbReference type="InterPro" id="IPR036890">
    <property type="entry name" value="HATPase_C_sf"/>
</dbReference>
<keyword evidence="3" id="KW-0597">Phosphoprotein</keyword>